<proteinExistence type="inferred from homology"/>
<dbReference type="PANTHER" id="PTHR43669">
    <property type="entry name" value="5-KETO-D-GLUCONATE 5-REDUCTASE"/>
    <property type="match status" value="1"/>
</dbReference>
<accession>A0A9W4I9B3</accession>
<reference evidence="4" key="1">
    <citation type="submission" date="2021-07" db="EMBL/GenBank/DDBJ databases">
        <authorList>
            <person name="Branca A.L. A."/>
        </authorList>
    </citation>
    <scope>NUCLEOTIDE SEQUENCE</scope>
</reference>
<dbReference type="PROSITE" id="PS00061">
    <property type="entry name" value="ADH_SHORT"/>
    <property type="match status" value="1"/>
</dbReference>
<dbReference type="SUPFAM" id="SSF51735">
    <property type="entry name" value="NAD(P)-binding Rossmann-fold domains"/>
    <property type="match status" value="1"/>
</dbReference>
<dbReference type="Gene3D" id="3.40.50.720">
    <property type="entry name" value="NAD(P)-binding Rossmann-like Domain"/>
    <property type="match status" value="1"/>
</dbReference>
<evidence type="ECO:0000256" key="1">
    <source>
        <dbReference type="ARBA" id="ARBA00006484"/>
    </source>
</evidence>
<dbReference type="AlphaFoldDB" id="A0A9W4I9B3"/>
<comment type="similarity">
    <text evidence="1">Belongs to the short-chain dehydrogenases/reductases (SDR) family.</text>
</comment>
<evidence type="ECO:0000313" key="4">
    <source>
        <dbReference type="EMBL" id="CAG8240284.1"/>
    </source>
</evidence>
<comment type="caution">
    <text evidence="4">The sequence shown here is derived from an EMBL/GenBank/DDBJ whole genome shotgun (WGS) entry which is preliminary data.</text>
</comment>
<dbReference type="PANTHER" id="PTHR43669:SF11">
    <property type="entry name" value="SHORT-CHAIN DEHYDROGENASE_OXIDOREDUCTASE"/>
    <property type="match status" value="1"/>
</dbReference>
<keyword evidence="2" id="KW-0521">NADP</keyword>
<dbReference type="EMBL" id="CAJVOS010000071">
    <property type="protein sequence ID" value="CAG8240284.1"/>
    <property type="molecule type" value="Genomic_DNA"/>
</dbReference>
<dbReference type="InterPro" id="IPR036291">
    <property type="entry name" value="NAD(P)-bd_dom_sf"/>
</dbReference>
<keyword evidence="3" id="KW-0560">Oxidoreductase</keyword>
<evidence type="ECO:0000256" key="2">
    <source>
        <dbReference type="ARBA" id="ARBA00022857"/>
    </source>
</evidence>
<evidence type="ECO:0000313" key="5">
    <source>
        <dbReference type="Proteomes" id="UP001153618"/>
    </source>
</evidence>
<dbReference type="GO" id="GO:0016491">
    <property type="term" value="F:oxidoreductase activity"/>
    <property type="evidence" value="ECO:0007669"/>
    <property type="project" value="UniProtKB-KW"/>
</dbReference>
<evidence type="ECO:0008006" key="6">
    <source>
        <dbReference type="Google" id="ProtNLM"/>
    </source>
</evidence>
<dbReference type="InterPro" id="IPR002347">
    <property type="entry name" value="SDR_fam"/>
</dbReference>
<keyword evidence="5" id="KW-1185">Reference proteome</keyword>
<dbReference type="Pfam" id="PF00106">
    <property type="entry name" value="adh_short"/>
    <property type="match status" value="1"/>
</dbReference>
<dbReference type="PRINTS" id="PR00081">
    <property type="entry name" value="GDHRDH"/>
</dbReference>
<organism evidence="4 5">
    <name type="scientific">Penicillium olsonii</name>
    <dbReference type="NCBI Taxonomy" id="99116"/>
    <lineage>
        <taxon>Eukaryota</taxon>
        <taxon>Fungi</taxon>
        <taxon>Dikarya</taxon>
        <taxon>Ascomycota</taxon>
        <taxon>Pezizomycotina</taxon>
        <taxon>Eurotiomycetes</taxon>
        <taxon>Eurotiomycetidae</taxon>
        <taxon>Eurotiales</taxon>
        <taxon>Aspergillaceae</taxon>
        <taxon>Penicillium</taxon>
    </lineage>
</organism>
<name>A0A9W4I9B3_PENOL</name>
<dbReference type="OrthoDB" id="37659at2759"/>
<sequence length="268" mass="29936">MAFPYKKVLIIGATSGIGKTLAEKVVQNGSKLIAAGRRKDNLEEIVQRLGSDKVSAKVFDVMQLEQIPQFASEIIAKNPDLDCIFVNSGIQRPFDFSKPETVDIDIFDQELITNYTSAVRLTKAFLPHLQGRNDQTAIAFTTSQMALVPMMRCPNYGASKAALHHFILALRTQLEDGPGNVKVLEIYPPAVQTELHDTKHQPDLKDGHLIGMPLQEFVDEVWGRISQGEDQIPVGSAQDIFNAFEIKRQELYRGMTELLSGLLKQFLR</sequence>
<evidence type="ECO:0000256" key="3">
    <source>
        <dbReference type="ARBA" id="ARBA00023002"/>
    </source>
</evidence>
<dbReference type="Proteomes" id="UP001153618">
    <property type="component" value="Unassembled WGS sequence"/>
</dbReference>
<protein>
    <recommendedName>
        <fullName evidence="6">Short-chain dehydrogenase/oxidoreductase</fullName>
    </recommendedName>
</protein>
<dbReference type="InterPro" id="IPR020904">
    <property type="entry name" value="Sc_DH/Rdtase_CS"/>
</dbReference>
<gene>
    <name evidence="4" type="ORF">POLS_LOCUS8524</name>
</gene>